<dbReference type="EMBL" id="WOFH01000012">
    <property type="protein sequence ID" value="MUN40985.1"/>
    <property type="molecule type" value="Genomic_DNA"/>
</dbReference>
<dbReference type="InterPro" id="IPR012349">
    <property type="entry name" value="Split_barrel_FMN-bd"/>
</dbReference>
<evidence type="ECO:0000259" key="2">
    <source>
        <dbReference type="SMART" id="SM00903"/>
    </source>
</evidence>
<dbReference type="PANTHER" id="PTHR30466:SF1">
    <property type="entry name" value="FMN REDUCTASE (NADH) RUTF"/>
    <property type="match status" value="1"/>
</dbReference>
<dbReference type="SMART" id="SM00903">
    <property type="entry name" value="Flavin_Reduct"/>
    <property type="match status" value="1"/>
</dbReference>
<accession>A0A7K1L9V4</accession>
<evidence type="ECO:0000313" key="3">
    <source>
        <dbReference type="EMBL" id="MUN40985.1"/>
    </source>
</evidence>
<evidence type="ECO:0000256" key="1">
    <source>
        <dbReference type="ARBA" id="ARBA00023002"/>
    </source>
</evidence>
<dbReference type="GO" id="GO:0006208">
    <property type="term" value="P:pyrimidine nucleobase catabolic process"/>
    <property type="evidence" value="ECO:0007669"/>
    <property type="project" value="TreeGrafter"/>
</dbReference>
<dbReference type="Pfam" id="PF01613">
    <property type="entry name" value="Flavin_Reduct"/>
    <property type="match status" value="1"/>
</dbReference>
<name>A0A7K1L9V4_9ACTN</name>
<dbReference type="SUPFAM" id="SSF50475">
    <property type="entry name" value="FMN-binding split barrel"/>
    <property type="match status" value="1"/>
</dbReference>
<dbReference type="GO" id="GO:0010181">
    <property type="term" value="F:FMN binding"/>
    <property type="evidence" value="ECO:0007669"/>
    <property type="project" value="InterPro"/>
</dbReference>
<organism evidence="3 4">
    <name type="scientific">Actinomadura litoris</name>
    <dbReference type="NCBI Taxonomy" id="2678616"/>
    <lineage>
        <taxon>Bacteria</taxon>
        <taxon>Bacillati</taxon>
        <taxon>Actinomycetota</taxon>
        <taxon>Actinomycetes</taxon>
        <taxon>Streptosporangiales</taxon>
        <taxon>Thermomonosporaceae</taxon>
        <taxon>Actinomadura</taxon>
    </lineage>
</organism>
<keyword evidence="4" id="KW-1185">Reference proteome</keyword>
<comment type="caution">
    <text evidence="3">The sequence shown here is derived from an EMBL/GenBank/DDBJ whole genome shotgun (WGS) entry which is preliminary data.</text>
</comment>
<dbReference type="GO" id="GO:0042602">
    <property type="term" value="F:riboflavin reductase (NADPH) activity"/>
    <property type="evidence" value="ECO:0007669"/>
    <property type="project" value="TreeGrafter"/>
</dbReference>
<dbReference type="PANTHER" id="PTHR30466">
    <property type="entry name" value="FLAVIN REDUCTASE"/>
    <property type="match status" value="1"/>
</dbReference>
<keyword evidence="1" id="KW-0560">Oxidoreductase</keyword>
<reference evidence="3 4" key="1">
    <citation type="submission" date="2019-11" db="EMBL/GenBank/DDBJ databases">
        <authorList>
            <person name="Cao P."/>
        </authorList>
    </citation>
    <scope>NUCLEOTIDE SEQUENCE [LARGE SCALE GENOMIC DNA]</scope>
    <source>
        <strain evidence="3 4">NEAU-AAG5</strain>
    </source>
</reference>
<dbReference type="InterPro" id="IPR050268">
    <property type="entry name" value="NADH-dep_flavin_reductase"/>
</dbReference>
<evidence type="ECO:0000313" key="4">
    <source>
        <dbReference type="Proteomes" id="UP000432015"/>
    </source>
</evidence>
<dbReference type="RefSeq" id="WP_156220125.1">
    <property type="nucleotide sequence ID" value="NZ_JAICDF010000021.1"/>
</dbReference>
<dbReference type="Proteomes" id="UP000432015">
    <property type="component" value="Unassembled WGS sequence"/>
</dbReference>
<feature type="domain" description="Flavin reductase like" evidence="2">
    <location>
        <begin position="19"/>
        <end position="166"/>
    </location>
</feature>
<dbReference type="InterPro" id="IPR002563">
    <property type="entry name" value="Flavin_Rdtase-like_dom"/>
</dbReference>
<sequence>MTAAPDGAGTEAKALREAFGTFATGVTIVTVGGAMPHGMTANSFSSVSLDPPLVLVCVDRTAVMHGVLGAAEHFGVSVLAGDQEGVARHFATRRRGLGASQFESVDWWPGPLTGVPLISGALASLECELWRGYDGGDHTIFVGRVTALRRGAGADALLFHGGKLRRMAPLISEVRT</sequence>
<dbReference type="Gene3D" id="2.30.110.10">
    <property type="entry name" value="Electron Transport, Fmn-binding Protein, Chain A"/>
    <property type="match status" value="1"/>
</dbReference>
<protein>
    <submittedName>
        <fullName evidence="3">Flavin reductase</fullName>
    </submittedName>
</protein>
<gene>
    <name evidence="3" type="ORF">GNZ18_30920</name>
</gene>
<proteinExistence type="predicted"/>
<dbReference type="AlphaFoldDB" id="A0A7K1L9V4"/>